<dbReference type="AlphaFoldDB" id="A0A0D0EFS1"/>
<dbReference type="EMBL" id="MUGX01000029">
    <property type="protein sequence ID" value="OXA84663.1"/>
    <property type="molecule type" value="Genomic_DNA"/>
</dbReference>
<gene>
    <name evidence="2" type="ORF">B0A73_18790</name>
    <name evidence="1" type="ORF">IW18_00890</name>
</gene>
<dbReference type="EMBL" id="JPRK01000002">
    <property type="protein sequence ID" value="KIO54594.1"/>
    <property type="molecule type" value="Genomic_DNA"/>
</dbReference>
<evidence type="ECO:0000313" key="1">
    <source>
        <dbReference type="EMBL" id="KIO54594.1"/>
    </source>
</evidence>
<name>A0A0D0EFS1_9FLAO</name>
<accession>A0A0D0EFS1</accession>
<organism evidence="1 3">
    <name type="scientific">Flavobacterium hibernum</name>
    <dbReference type="NCBI Taxonomy" id="37752"/>
    <lineage>
        <taxon>Bacteria</taxon>
        <taxon>Pseudomonadati</taxon>
        <taxon>Bacteroidota</taxon>
        <taxon>Flavobacteriia</taxon>
        <taxon>Flavobacteriales</taxon>
        <taxon>Flavobacteriaceae</taxon>
        <taxon>Flavobacterium</taxon>
    </lineage>
</organism>
<proteinExistence type="predicted"/>
<evidence type="ECO:0000313" key="2">
    <source>
        <dbReference type="EMBL" id="OXA84663.1"/>
    </source>
</evidence>
<dbReference type="Proteomes" id="UP000032061">
    <property type="component" value="Unassembled WGS sequence"/>
</dbReference>
<reference evidence="2 4" key="2">
    <citation type="submission" date="2016-11" db="EMBL/GenBank/DDBJ databases">
        <title>Whole genomes of Flavobacteriaceae.</title>
        <authorList>
            <person name="Stine C."/>
            <person name="Li C."/>
            <person name="Tadesse D."/>
        </authorList>
    </citation>
    <scope>NUCLEOTIDE SEQUENCE [LARGE SCALE GENOMIC DNA]</scope>
    <source>
        <strain evidence="2 4">ATCC 51468</strain>
    </source>
</reference>
<reference evidence="1 3" key="1">
    <citation type="submission" date="2015-01" db="EMBL/GenBank/DDBJ databases">
        <title>Genome of Flavobacterium hibernum DSM 12611.</title>
        <authorList>
            <person name="Stropko S.J."/>
            <person name="Pipes S.E."/>
            <person name="Newman J.D."/>
        </authorList>
    </citation>
    <scope>NUCLEOTIDE SEQUENCE [LARGE SCALE GENOMIC DNA]</scope>
    <source>
        <strain evidence="1 3">DSM 12611</strain>
    </source>
</reference>
<dbReference type="Proteomes" id="UP000198302">
    <property type="component" value="Unassembled WGS sequence"/>
</dbReference>
<sequence>MISYILQDFRKLKKSYILNVRVDELDFFSVMRIGIVMLLKKNREKFFFEFIHMKKVFSIRAVLYMDFN</sequence>
<evidence type="ECO:0000313" key="3">
    <source>
        <dbReference type="Proteomes" id="UP000032061"/>
    </source>
</evidence>
<protein>
    <submittedName>
        <fullName evidence="1">Uncharacterized protein</fullName>
    </submittedName>
</protein>
<comment type="caution">
    <text evidence="1">The sequence shown here is derived from an EMBL/GenBank/DDBJ whole genome shotgun (WGS) entry which is preliminary data.</text>
</comment>
<evidence type="ECO:0000313" key="4">
    <source>
        <dbReference type="Proteomes" id="UP000198302"/>
    </source>
</evidence>
<keyword evidence="4" id="KW-1185">Reference proteome</keyword>